<dbReference type="PANTHER" id="PTHR46641">
    <property type="entry name" value="FMRFAMIDE RECEPTOR-RELATED"/>
    <property type="match status" value="1"/>
</dbReference>
<feature type="transmembrane region" description="Helical" evidence="5">
    <location>
        <begin position="280"/>
        <end position="305"/>
    </location>
</feature>
<accession>A0A9P1IPP2</accession>
<protein>
    <recommendedName>
        <fullName evidence="6">G-protein coupled receptors family 1 profile domain-containing protein</fullName>
    </recommendedName>
</protein>
<evidence type="ECO:0000313" key="7">
    <source>
        <dbReference type="EMBL" id="CAI5448774.1"/>
    </source>
</evidence>
<dbReference type="SUPFAM" id="SSF81321">
    <property type="entry name" value="Family A G protein-coupled receptor-like"/>
    <property type="match status" value="1"/>
</dbReference>
<dbReference type="InterPro" id="IPR017452">
    <property type="entry name" value="GPCR_Rhodpsn_7TM"/>
</dbReference>
<dbReference type="InterPro" id="IPR052954">
    <property type="entry name" value="GPCR-Ligand_Int"/>
</dbReference>
<gene>
    <name evidence="7" type="ORF">CAMP_LOCUS11411</name>
</gene>
<organism evidence="7 8">
    <name type="scientific">Caenorhabditis angaria</name>
    <dbReference type="NCBI Taxonomy" id="860376"/>
    <lineage>
        <taxon>Eukaryota</taxon>
        <taxon>Metazoa</taxon>
        <taxon>Ecdysozoa</taxon>
        <taxon>Nematoda</taxon>
        <taxon>Chromadorea</taxon>
        <taxon>Rhabditida</taxon>
        <taxon>Rhabditina</taxon>
        <taxon>Rhabditomorpha</taxon>
        <taxon>Rhabditoidea</taxon>
        <taxon>Rhabditidae</taxon>
        <taxon>Peloderinae</taxon>
        <taxon>Caenorhabditis</taxon>
    </lineage>
</organism>
<evidence type="ECO:0000256" key="3">
    <source>
        <dbReference type="ARBA" id="ARBA00022989"/>
    </source>
</evidence>
<dbReference type="GO" id="GO:0016020">
    <property type="term" value="C:membrane"/>
    <property type="evidence" value="ECO:0007669"/>
    <property type="project" value="UniProtKB-SubCell"/>
</dbReference>
<dbReference type="EMBL" id="CANHGI010000004">
    <property type="protein sequence ID" value="CAI5448774.1"/>
    <property type="molecule type" value="Genomic_DNA"/>
</dbReference>
<comment type="subcellular location">
    <subcellularLocation>
        <location evidence="1">Membrane</location>
    </subcellularLocation>
</comment>
<reference evidence="7" key="1">
    <citation type="submission" date="2022-11" db="EMBL/GenBank/DDBJ databases">
        <authorList>
            <person name="Kikuchi T."/>
        </authorList>
    </citation>
    <scope>NUCLEOTIDE SEQUENCE</scope>
    <source>
        <strain evidence="7">PS1010</strain>
    </source>
</reference>
<feature type="transmembrane region" description="Helical" evidence="5">
    <location>
        <begin position="140"/>
        <end position="164"/>
    </location>
</feature>
<evidence type="ECO:0000259" key="6">
    <source>
        <dbReference type="PROSITE" id="PS50262"/>
    </source>
</evidence>
<dbReference type="CDD" id="cd14978">
    <property type="entry name" value="7tmA_FMRFamide_R-like"/>
    <property type="match status" value="1"/>
</dbReference>
<feature type="transmembrane region" description="Helical" evidence="5">
    <location>
        <begin position="234"/>
        <end position="259"/>
    </location>
</feature>
<sequence length="418" mass="48061">MAAPNMNANELDALAALFLGGANSSEESPMQIMLNEYEQLNQEDCEKIGINCEDRAIYKILHGYGFLFIFFLAIFGNFINLLIYNTDHIKYYIAIRMLCSRLFVNSATLVCMLPGALRIIEVWEYGSNFDFRYWDFYRYQIYLINFFGFCAMWLTVMMTAECYLHVFFPSHSKSLLTKRNLSKSYFIIIAVGAILELMYFNRTIDVVITCDQYIFQIVASEDDFMILLEKVHTIANLILSIILPMSILCFMAFSILWRLVLRRTEFNSHFTSEKRCVTRITLITTGLQLVAELPPIPVFIYAAIFGPEVTNQSILCIWNTIAVFLGLCNISLSFFVYLVFSDKFRELAKKKISGLFNCCCCSSNKSLVHFEDPHQQIDPKITTTLISKELQLPKSSTIESSISTETYLLAERGEDSFL</sequence>
<dbReference type="PANTHER" id="PTHR46641:SF8">
    <property type="entry name" value="G-PROTEIN COUPLED RECEPTORS FAMILY 1 PROFILE DOMAIN-CONTAINING PROTEIN"/>
    <property type="match status" value="1"/>
</dbReference>
<feature type="transmembrane region" description="Helical" evidence="5">
    <location>
        <begin position="98"/>
        <end position="120"/>
    </location>
</feature>
<evidence type="ECO:0000256" key="2">
    <source>
        <dbReference type="ARBA" id="ARBA00022692"/>
    </source>
</evidence>
<dbReference type="Proteomes" id="UP001152747">
    <property type="component" value="Unassembled WGS sequence"/>
</dbReference>
<comment type="caution">
    <text evidence="7">The sequence shown here is derived from an EMBL/GenBank/DDBJ whole genome shotgun (WGS) entry which is preliminary data.</text>
</comment>
<evidence type="ECO:0000256" key="4">
    <source>
        <dbReference type="ARBA" id="ARBA00023136"/>
    </source>
</evidence>
<name>A0A9P1IPP2_9PELO</name>
<keyword evidence="3 5" id="KW-1133">Transmembrane helix</keyword>
<keyword evidence="4 5" id="KW-0472">Membrane</keyword>
<dbReference type="AlphaFoldDB" id="A0A9P1IPP2"/>
<feature type="transmembrane region" description="Helical" evidence="5">
    <location>
        <begin position="185"/>
        <end position="201"/>
    </location>
</feature>
<dbReference type="OrthoDB" id="5827614at2759"/>
<evidence type="ECO:0000256" key="1">
    <source>
        <dbReference type="ARBA" id="ARBA00004370"/>
    </source>
</evidence>
<proteinExistence type="predicted"/>
<dbReference type="Gene3D" id="1.20.1070.10">
    <property type="entry name" value="Rhodopsin 7-helix transmembrane proteins"/>
    <property type="match status" value="1"/>
</dbReference>
<evidence type="ECO:0000256" key="5">
    <source>
        <dbReference type="SAM" id="Phobius"/>
    </source>
</evidence>
<dbReference type="PROSITE" id="PS50262">
    <property type="entry name" value="G_PROTEIN_RECEP_F1_2"/>
    <property type="match status" value="1"/>
</dbReference>
<keyword evidence="2 5" id="KW-0812">Transmembrane</keyword>
<evidence type="ECO:0000313" key="8">
    <source>
        <dbReference type="Proteomes" id="UP001152747"/>
    </source>
</evidence>
<keyword evidence="8" id="KW-1185">Reference proteome</keyword>
<feature type="domain" description="G-protein coupled receptors family 1 profile" evidence="6">
    <location>
        <begin position="76"/>
        <end position="337"/>
    </location>
</feature>
<feature type="transmembrane region" description="Helical" evidence="5">
    <location>
        <begin position="317"/>
        <end position="340"/>
    </location>
</feature>
<feature type="transmembrane region" description="Helical" evidence="5">
    <location>
        <begin position="64"/>
        <end position="86"/>
    </location>
</feature>